<accession>A0A2J8A7M5</accession>
<reference evidence="1 2" key="1">
    <citation type="journal article" date="2017" name="Mol. Biol. Evol.">
        <title>The 4-celled Tetrabaena socialis nuclear genome reveals the essential components for genetic control of cell number at the origin of multicellularity in the volvocine lineage.</title>
        <authorList>
            <person name="Featherston J."/>
            <person name="Arakaki Y."/>
            <person name="Hanschen E.R."/>
            <person name="Ferris P.J."/>
            <person name="Michod R.E."/>
            <person name="Olson B.J.S.C."/>
            <person name="Nozaki H."/>
            <person name="Durand P.M."/>
        </authorList>
    </citation>
    <scope>NUCLEOTIDE SEQUENCE [LARGE SCALE GENOMIC DNA]</scope>
    <source>
        <strain evidence="1 2">NIES-571</strain>
    </source>
</reference>
<evidence type="ECO:0000313" key="1">
    <source>
        <dbReference type="EMBL" id="PNH08539.1"/>
    </source>
</evidence>
<protein>
    <submittedName>
        <fullName evidence="1">Uncharacterized protein</fullName>
    </submittedName>
</protein>
<comment type="caution">
    <text evidence="1">The sequence shown here is derived from an EMBL/GenBank/DDBJ whole genome shotgun (WGS) entry which is preliminary data.</text>
</comment>
<dbReference type="Proteomes" id="UP000236333">
    <property type="component" value="Unassembled WGS sequence"/>
</dbReference>
<proteinExistence type="predicted"/>
<gene>
    <name evidence="1" type="ORF">TSOC_004894</name>
</gene>
<evidence type="ECO:0000313" key="2">
    <source>
        <dbReference type="Proteomes" id="UP000236333"/>
    </source>
</evidence>
<name>A0A2J8A7M5_9CHLO</name>
<dbReference type="OrthoDB" id="526941at2759"/>
<sequence length="322" mass="36020">MSQDVPGSELVDYVVVVAQGHALDLQVDARLRSRLKVVQRNDTCLDGFYVHRGLEAVDHRLYSYFVLVDSSVRGPFLPLYFLAHAPWVEALTSLITNSVKLVGPTINCAPSVHVQATVLATDSVGLNVLLRQNSFACHAAQDKAFAHFVVGSSQSILQAGYTLKSLQLRYRNLDFRNATGCNGMIGPNTDMSSDGLSLEPFEVLFVESKKYRRSELADFVAKYTDYMLERRDYRANDFYGEKVSRHFVEQLDETLKAAAMCLAVFDHAFYAQQNPDLAVLGGAQTALLDHFQKYGFKEGRPSRWVATKDTPRSELCSFAERV</sequence>
<keyword evidence="2" id="KW-1185">Reference proteome</keyword>
<dbReference type="EMBL" id="PGGS01000125">
    <property type="protein sequence ID" value="PNH08539.1"/>
    <property type="molecule type" value="Genomic_DNA"/>
</dbReference>
<dbReference type="AlphaFoldDB" id="A0A2J8A7M5"/>
<organism evidence="1 2">
    <name type="scientific">Tetrabaena socialis</name>
    <dbReference type="NCBI Taxonomy" id="47790"/>
    <lineage>
        <taxon>Eukaryota</taxon>
        <taxon>Viridiplantae</taxon>
        <taxon>Chlorophyta</taxon>
        <taxon>core chlorophytes</taxon>
        <taxon>Chlorophyceae</taxon>
        <taxon>CS clade</taxon>
        <taxon>Chlamydomonadales</taxon>
        <taxon>Tetrabaenaceae</taxon>
        <taxon>Tetrabaena</taxon>
    </lineage>
</organism>